<dbReference type="SUPFAM" id="SSF55874">
    <property type="entry name" value="ATPase domain of HSP90 chaperone/DNA topoisomerase II/histidine kinase"/>
    <property type="match status" value="1"/>
</dbReference>
<gene>
    <name evidence="6" type="ORF">SAMN02745775_106315</name>
</gene>
<keyword evidence="3" id="KW-0812">Transmembrane</keyword>
<dbReference type="Pfam" id="PF02518">
    <property type="entry name" value="HATPase_c"/>
    <property type="match status" value="1"/>
</dbReference>
<proteinExistence type="predicted"/>
<dbReference type="InterPro" id="IPR036890">
    <property type="entry name" value="HATPase_C_sf"/>
</dbReference>
<dbReference type="PROSITE" id="PS50109">
    <property type="entry name" value="HIS_KIN"/>
    <property type="match status" value="1"/>
</dbReference>
<dbReference type="Proteomes" id="UP000199473">
    <property type="component" value="Unassembled WGS sequence"/>
</dbReference>
<dbReference type="Pfam" id="PF25487">
    <property type="entry name" value="ETR1_N"/>
    <property type="match status" value="1"/>
</dbReference>
<dbReference type="NCBIfam" id="TIGR00229">
    <property type="entry name" value="sensory_box"/>
    <property type="match status" value="1"/>
</dbReference>
<dbReference type="PANTHER" id="PTHR43065">
    <property type="entry name" value="SENSOR HISTIDINE KINASE"/>
    <property type="match status" value="1"/>
</dbReference>
<feature type="domain" description="Histidine kinase" evidence="4">
    <location>
        <begin position="267"/>
        <end position="489"/>
    </location>
</feature>
<dbReference type="STRING" id="1123062.SAMN02745775_106315"/>
<dbReference type="CDD" id="cd00130">
    <property type="entry name" value="PAS"/>
    <property type="match status" value="1"/>
</dbReference>
<dbReference type="PRINTS" id="PR00344">
    <property type="entry name" value="BCTRLSENSOR"/>
</dbReference>
<dbReference type="InterPro" id="IPR003594">
    <property type="entry name" value="HATPase_dom"/>
</dbReference>
<organism evidence="6 7">
    <name type="scientific">Falsiroseomonas stagni DSM 19981</name>
    <dbReference type="NCBI Taxonomy" id="1123062"/>
    <lineage>
        <taxon>Bacteria</taxon>
        <taxon>Pseudomonadati</taxon>
        <taxon>Pseudomonadota</taxon>
        <taxon>Alphaproteobacteria</taxon>
        <taxon>Acetobacterales</taxon>
        <taxon>Roseomonadaceae</taxon>
        <taxon>Falsiroseomonas</taxon>
    </lineage>
</organism>
<dbReference type="InterPro" id="IPR004358">
    <property type="entry name" value="Sig_transdc_His_kin-like_C"/>
</dbReference>
<keyword evidence="7" id="KW-1185">Reference proteome</keyword>
<evidence type="ECO:0000256" key="3">
    <source>
        <dbReference type="SAM" id="Phobius"/>
    </source>
</evidence>
<dbReference type="PANTHER" id="PTHR43065:SF42">
    <property type="entry name" value="TWO-COMPONENT SENSOR PPRA"/>
    <property type="match status" value="1"/>
</dbReference>
<evidence type="ECO:0000256" key="1">
    <source>
        <dbReference type="ARBA" id="ARBA00000085"/>
    </source>
</evidence>
<dbReference type="PROSITE" id="PS50113">
    <property type="entry name" value="PAC"/>
    <property type="match status" value="1"/>
</dbReference>
<dbReference type="InterPro" id="IPR035965">
    <property type="entry name" value="PAS-like_dom_sf"/>
</dbReference>
<dbReference type="InterPro" id="IPR013656">
    <property type="entry name" value="PAS_4"/>
</dbReference>
<dbReference type="InterPro" id="IPR058544">
    <property type="entry name" value="ETR1_N"/>
</dbReference>
<feature type="transmembrane region" description="Helical" evidence="3">
    <location>
        <begin position="12"/>
        <end position="34"/>
    </location>
</feature>
<comment type="catalytic activity">
    <reaction evidence="1">
        <text>ATP + protein L-histidine = ADP + protein N-phospho-L-histidine.</text>
        <dbReference type="EC" id="2.7.13.3"/>
    </reaction>
</comment>
<keyword evidence="3" id="KW-0472">Membrane</keyword>
<dbReference type="Gene3D" id="1.10.287.130">
    <property type="match status" value="1"/>
</dbReference>
<dbReference type="InterPro" id="IPR005467">
    <property type="entry name" value="His_kinase_dom"/>
</dbReference>
<evidence type="ECO:0000259" key="4">
    <source>
        <dbReference type="PROSITE" id="PS50109"/>
    </source>
</evidence>
<name>A0A1I4C2W8_9PROT</name>
<dbReference type="SMART" id="SM00387">
    <property type="entry name" value="HATPase_c"/>
    <property type="match status" value="1"/>
</dbReference>
<dbReference type="InterPro" id="IPR000014">
    <property type="entry name" value="PAS"/>
</dbReference>
<protein>
    <recommendedName>
        <fullName evidence="2">histidine kinase</fullName>
        <ecNumber evidence="2">2.7.13.3</ecNumber>
    </recommendedName>
</protein>
<reference evidence="6 7" key="1">
    <citation type="submission" date="2016-10" db="EMBL/GenBank/DDBJ databases">
        <authorList>
            <person name="de Groot N.N."/>
        </authorList>
    </citation>
    <scope>NUCLEOTIDE SEQUENCE [LARGE SCALE GENOMIC DNA]</scope>
    <source>
        <strain evidence="6 7">DSM 19981</strain>
    </source>
</reference>
<feature type="transmembrane region" description="Helical" evidence="3">
    <location>
        <begin position="41"/>
        <end position="64"/>
    </location>
</feature>
<dbReference type="EC" id="2.7.13.3" evidence="2"/>
<evidence type="ECO:0000313" key="6">
    <source>
        <dbReference type="EMBL" id="SFK74679.1"/>
    </source>
</evidence>
<evidence type="ECO:0000313" key="7">
    <source>
        <dbReference type="Proteomes" id="UP000199473"/>
    </source>
</evidence>
<sequence>MLVDPDLAWLHLLSDVGTGLAYLSIPAALVVFALRRRDLAYPWIFGLFALFIIACGTTHLAHAWTMFHPNPLAEGLIKAFCAAVSIATAITLWPLLPRLLALPSPAALAREVEERRAAEARALDSEARTAAFITNLAEALFVLRVERQGAAFVTETVNPAYERLFGLPAAQVVGRDAQAGFIPGITERVLPHWRHAVETGAVQHYEMEAETPGGHRVWQTVLVPMRNAEGEVERLLGSARDITETRRLQAGLVESARLATIGTMCAGLAHETSQPLNAALLWLRHARHAATGVMTEQGARLMAAIGVVEGQLRRAGDLVGRIRGLAAAHAGAAETFDATAVVGAAVRTADGQYAPDGIALSFSAPSAALAVTGTPAGLEQAVLHLLSNARDAVLEARAAGAAAPARIAVSLRQAGRQAVIEVRDNGPGVPEALRQSIFDPFFTTKEPGHGSGLGLSLAAAVARGMGGGIAAANLPEGGACFTMTLAIAEPTADGLAPLPVAC</sequence>
<dbReference type="Gene3D" id="3.30.565.10">
    <property type="entry name" value="Histidine kinase-like ATPase, C-terminal domain"/>
    <property type="match status" value="1"/>
</dbReference>
<dbReference type="Gene3D" id="3.30.450.20">
    <property type="entry name" value="PAS domain"/>
    <property type="match status" value="1"/>
</dbReference>
<dbReference type="Pfam" id="PF08448">
    <property type="entry name" value="PAS_4"/>
    <property type="match status" value="1"/>
</dbReference>
<evidence type="ECO:0000259" key="5">
    <source>
        <dbReference type="PROSITE" id="PS50113"/>
    </source>
</evidence>
<dbReference type="GO" id="GO:0004673">
    <property type="term" value="F:protein histidine kinase activity"/>
    <property type="evidence" value="ECO:0007669"/>
    <property type="project" value="UniProtKB-EC"/>
</dbReference>
<feature type="domain" description="PAC" evidence="5">
    <location>
        <begin position="203"/>
        <end position="254"/>
    </location>
</feature>
<keyword evidence="3" id="KW-1133">Transmembrane helix</keyword>
<dbReference type="SUPFAM" id="SSF55785">
    <property type="entry name" value="PYP-like sensor domain (PAS domain)"/>
    <property type="match status" value="1"/>
</dbReference>
<evidence type="ECO:0000256" key="2">
    <source>
        <dbReference type="ARBA" id="ARBA00012438"/>
    </source>
</evidence>
<dbReference type="InterPro" id="IPR000700">
    <property type="entry name" value="PAS-assoc_C"/>
</dbReference>
<dbReference type="EMBL" id="FOSQ01000006">
    <property type="protein sequence ID" value="SFK74679.1"/>
    <property type="molecule type" value="Genomic_DNA"/>
</dbReference>
<dbReference type="AlphaFoldDB" id="A0A1I4C2W8"/>
<accession>A0A1I4C2W8</accession>